<comment type="caution">
    <text evidence="2">The sequence shown here is derived from an EMBL/GenBank/DDBJ whole genome shotgun (WGS) entry which is preliminary data.</text>
</comment>
<feature type="compositionally biased region" description="Basic and acidic residues" evidence="1">
    <location>
        <begin position="34"/>
        <end position="44"/>
    </location>
</feature>
<accession>A0A0A0JW00</accession>
<dbReference type="EMBL" id="AVPL01000070">
    <property type="protein sequence ID" value="KGN39806.1"/>
    <property type="molecule type" value="Genomic_DNA"/>
</dbReference>
<evidence type="ECO:0000256" key="1">
    <source>
        <dbReference type="SAM" id="MobiDB-lite"/>
    </source>
</evidence>
<name>A0A0A0JW00_9MICO</name>
<sequence>MTLAVVTSWLHVEASASGGLRSALGQQGTSTDESFPKQRSETRRGSKGPYYRIERQDGWWGRQSSCGQLADYLTTEH</sequence>
<feature type="region of interest" description="Disordered" evidence="1">
    <location>
        <begin position="20"/>
        <end position="48"/>
    </location>
</feature>
<organism evidence="2 3">
    <name type="scientific">Knoellia aerolata DSM 18566</name>
    <dbReference type="NCBI Taxonomy" id="1385519"/>
    <lineage>
        <taxon>Bacteria</taxon>
        <taxon>Bacillati</taxon>
        <taxon>Actinomycetota</taxon>
        <taxon>Actinomycetes</taxon>
        <taxon>Micrococcales</taxon>
        <taxon>Intrasporangiaceae</taxon>
        <taxon>Knoellia</taxon>
    </lineage>
</organism>
<feature type="compositionally biased region" description="Polar residues" evidence="1">
    <location>
        <begin position="24"/>
        <end position="33"/>
    </location>
</feature>
<dbReference type="AlphaFoldDB" id="A0A0A0JW00"/>
<keyword evidence="3" id="KW-1185">Reference proteome</keyword>
<protein>
    <submittedName>
        <fullName evidence="2">Uncharacterized protein</fullName>
    </submittedName>
</protein>
<gene>
    <name evidence="2" type="ORF">N801_18920</name>
</gene>
<dbReference type="Proteomes" id="UP000030013">
    <property type="component" value="Unassembled WGS sequence"/>
</dbReference>
<proteinExistence type="predicted"/>
<evidence type="ECO:0000313" key="3">
    <source>
        <dbReference type="Proteomes" id="UP000030013"/>
    </source>
</evidence>
<reference evidence="2 3" key="1">
    <citation type="submission" date="2013-08" db="EMBL/GenBank/DDBJ databases">
        <title>The genome sequence of Knoellia aerolata.</title>
        <authorList>
            <person name="Zhu W."/>
            <person name="Wang G."/>
        </authorList>
    </citation>
    <scope>NUCLEOTIDE SEQUENCE [LARGE SCALE GENOMIC DNA]</scope>
    <source>
        <strain evidence="2 3">DSM 18566</strain>
    </source>
</reference>
<evidence type="ECO:0000313" key="2">
    <source>
        <dbReference type="EMBL" id="KGN39806.1"/>
    </source>
</evidence>